<dbReference type="Proteomes" id="UP001501940">
    <property type="component" value="Chromosome 19"/>
</dbReference>
<evidence type="ECO:0000313" key="6">
    <source>
        <dbReference type="Proteomes" id="UP001501940"/>
    </source>
</evidence>
<dbReference type="Ensembl" id="ENSAOCT00000052933.1">
    <property type="protein sequence ID" value="ENSAOCP00000079253.1"/>
    <property type="gene ID" value="ENSAOCG00000029974.1"/>
</dbReference>
<dbReference type="InterPro" id="IPR050380">
    <property type="entry name" value="Immune_Resp_Modulators"/>
</dbReference>
<feature type="domain" description="Ig-like" evidence="4">
    <location>
        <begin position="164"/>
        <end position="253"/>
    </location>
</feature>
<dbReference type="Pfam" id="PF07654">
    <property type="entry name" value="C1-set"/>
    <property type="match status" value="8"/>
</dbReference>
<dbReference type="GeneTree" id="ENSGT00940000163371"/>
<keyword evidence="3" id="KW-0812">Transmembrane</keyword>
<feature type="domain" description="Ig-like" evidence="4">
    <location>
        <begin position="461"/>
        <end position="550"/>
    </location>
</feature>
<organism evidence="5 6">
    <name type="scientific">Amphiprion ocellaris</name>
    <name type="common">Clown anemonefish</name>
    <dbReference type="NCBI Taxonomy" id="80972"/>
    <lineage>
        <taxon>Eukaryota</taxon>
        <taxon>Metazoa</taxon>
        <taxon>Chordata</taxon>
        <taxon>Craniata</taxon>
        <taxon>Vertebrata</taxon>
        <taxon>Euteleostomi</taxon>
        <taxon>Actinopterygii</taxon>
        <taxon>Neopterygii</taxon>
        <taxon>Teleostei</taxon>
        <taxon>Neoteleostei</taxon>
        <taxon>Acanthomorphata</taxon>
        <taxon>Ovalentaria</taxon>
        <taxon>Pomacentridae</taxon>
        <taxon>Amphiprion</taxon>
    </lineage>
</organism>
<dbReference type="AlphaFoldDB" id="A0AAQ6ALR6"/>
<keyword evidence="3" id="KW-1133">Transmembrane helix</keyword>
<dbReference type="PANTHER" id="PTHR23411">
    <property type="entry name" value="TAPASIN"/>
    <property type="match status" value="1"/>
</dbReference>
<dbReference type="SUPFAM" id="SSF48726">
    <property type="entry name" value="Immunoglobulin"/>
    <property type="match status" value="11"/>
</dbReference>
<feature type="transmembrane region" description="Helical" evidence="3">
    <location>
        <begin position="1188"/>
        <end position="1211"/>
    </location>
</feature>
<protein>
    <recommendedName>
        <fullName evidence="4">Ig-like domain-containing protein</fullName>
    </recommendedName>
</protein>
<reference evidence="5" key="2">
    <citation type="submission" date="2025-08" db="UniProtKB">
        <authorList>
            <consortium name="Ensembl"/>
        </authorList>
    </citation>
    <scope>IDENTIFICATION</scope>
</reference>
<evidence type="ECO:0000259" key="4">
    <source>
        <dbReference type="PROSITE" id="PS50835"/>
    </source>
</evidence>
<feature type="domain" description="Ig-like" evidence="4">
    <location>
        <begin position="1067"/>
        <end position="1160"/>
    </location>
</feature>
<feature type="region of interest" description="Disordered" evidence="2">
    <location>
        <begin position="1"/>
        <end position="21"/>
    </location>
</feature>
<evidence type="ECO:0000256" key="1">
    <source>
        <dbReference type="ARBA" id="ARBA00023319"/>
    </source>
</evidence>
<feature type="compositionally biased region" description="Polar residues" evidence="2">
    <location>
        <begin position="1"/>
        <end position="12"/>
    </location>
</feature>
<reference evidence="5" key="3">
    <citation type="submission" date="2025-09" db="UniProtKB">
        <authorList>
            <consortium name="Ensembl"/>
        </authorList>
    </citation>
    <scope>IDENTIFICATION</scope>
</reference>
<dbReference type="CDD" id="cd00098">
    <property type="entry name" value="IgC1"/>
    <property type="match status" value="4"/>
</dbReference>
<keyword evidence="1" id="KW-0393">Immunoglobulin domain</keyword>
<feature type="domain" description="Ig-like" evidence="4">
    <location>
        <begin position="560"/>
        <end position="649"/>
    </location>
</feature>
<dbReference type="InterPro" id="IPR007110">
    <property type="entry name" value="Ig-like_dom"/>
</dbReference>
<dbReference type="PROSITE" id="PS50835">
    <property type="entry name" value="IG_LIKE"/>
    <property type="match status" value="8"/>
</dbReference>
<feature type="domain" description="Ig-like" evidence="4">
    <location>
        <begin position="965"/>
        <end position="1063"/>
    </location>
</feature>
<sequence length="1214" mass="134197">MLDGRASSSNTVSKDRNTTHITSNVRVSSNQWKQLRHVTCKAEHKCFSPTEKTVNVAGPEVATPSVEIRRSLPDLLKGDGAVLQCDITNLSSRDLYVTFQANDVDISDKQYVELPEGPGLQSVSRRFTVPQSHQRKDKSFTCKVNQGFIRSFKSDSTGNIFVDPSVELLLAPSEDSGPQTLLCSGWGFNPQIKWVSESQQRSPSTHDISMSADGRVAVTSQLHIPQAEWTSGKVFTCEVSDRSLNKKVQKEINFCSAHSSVPPSIHVETPSFKTVISTSEVTTTCLVHTVFDAKVTWMLDGRASSSNTMSKDRNTTHVTSNVRVSSNQWKQLRHVTCKAEHKCFSPTEKTVNVAGPEVATPSVEIRRSLPDLLKGDGAVLQCDITNLSSRDLYVTFQANDVDISDKQYVELPEGPGLQSVSRRFTVPQNHQKKDKSFTCKVNQGFVRSFKSDSTGNIFVDPSVELLLAPSEDSEPQTLLCSGWGFNPQIKWVSESRQRSPSTHDISMSADGRVAVTSQLHIPQAEWTSGKVFTCEVSDRSHNKKVQKEINFCSAHSSVPPSIHVETPSFKTVISTSEVTATCLVQTVFDAKVTWMLDGRASSSNTVSKDRNTTHVTSNVRVSSNQWKQLRHVTCKAEHKCFSPTEKTVNVAGPEVASPSVEIRRSLPDLLKGDGAVLQCDITNLSSRDLYVTFQANDVDISDKQYVELPEGPGLQSVSRRFTVPQSHQRKDKSFTCKVNQGFVRSFKSDSTGNIFVDPSVELLLAPSEDSGPQTLLCSGWGFNPQIKWVSESRQRSPSTHDISMSADGRVAVTSQLHIPQAEWTSGKVFTCEVSDRSLNKKVQKEINFCSVTPASSQIVGVYVQGPTLQQLLNKAQVTVTCLLVGSRLNDFSVTWKVGGNKNFPHKVHTESPVSHSNGTETLQSFLNVSAEDWHAYKQVSCEGKHQCANQGYEDHISKSRDMFPPTVKIVQPTASELSMSDVLTLVCLVSGFFPSNIIVYWVEDGQKLPSSRYINSPAWKHTESNSYSVSSRLNVPRSVDKRSTYSCVVRHESSESAFESTIDDVFASVTYSEPSAFLLQGSNELVCLVSGFSPASINITWLRDNNTELWNYDTSEPHRGPDGKFSVQSHLRLSQVDSLPGVVLTCRVTHGNTSLSLNISKPDTLEHCDFLDDVLRGDIYDGTVVESWYMAFIFSLLFLLSVIYGVIATIIKTK</sequence>
<accession>A0AAQ6ALR6</accession>
<evidence type="ECO:0000256" key="2">
    <source>
        <dbReference type="SAM" id="MobiDB-lite"/>
    </source>
</evidence>
<evidence type="ECO:0000256" key="3">
    <source>
        <dbReference type="SAM" id="Phobius"/>
    </source>
</evidence>
<proteinExistence type="predicted"/>
<dbReference type="InterPro" id="IPR013783">
    <property type="entry name" value="Ig-like_fold"/>
</dbReference>
<feature type="domain" description="Ig-like" evidence="4">
    <location>
        <begin position="263"/>
        <end position="352"/>
    </location>
</feature>
<dbReference type="InterPro" id="IPR036179">
    <property type="entry name" value="Ig-like_dom_sf"/>
</dbReference>
<dbReference type="InterPro" id="IPR003597">
    <property type="entry name" value="Ig_C1-set"/>
</dbReference>
<feature type="domain" description="Ig-like" evidence="4">
    <location>
        <begin position="853"/>
        <end position="957"/>
    </location>
</feature>
<evidence type="ECO:0000313" key="5">
    <source>
        <dbReference type="Ensembl" id="ENSAOCP00000079253.1"/>
    </source>
</evidence>
<reference evidence="5 6" key="1">
    <citation type="submission" date="2022-01" db="EMBL/GenBank/DDBJ databases">
        <title>A chromosome-scale genome assembly of the false clownfish, Amphiprion ocellaris.</title>
        <authorList>
            <person name="Ryu T."/>
        </authorList>
    </citation>
    <scope>NUCLEOTIDE SEQUENCE [LARGE SCALE GENOMIC DNA]</scope>
</reference>
<name>A0AAQ6ALR6_AMPOC</name>
<keyword evidence="6" id="KW-1185">Reference proteome</keyword>
<keyword evidence="3" id="KW-0472">Membrane</keyword>
<dbReference type="Gene3D" id="2.60.40.10">
    <property type="entry name" value="Immunoglobulins"/>
    <property type="match status" value="11"/>
</dbReference>
<dbReference type="SMART" id="SM00407">
    <property type="entry name" value="IGc1"/>
    <property type="match status" value="8"/>
</dbReference>
<feature type="domain" description="Ig-like" evidence="4">
    <location>
        <begin position="758"/>
        <end position="847"/>
    </location>
</feature>